<keyword evidence="1 2" id="KW-0103">Bromodomain</keyword>
<dbReference type="InterPro" id="IPR038336">
    <property type="entry name" value="NET_sf"/>
</dbReference>
<evidence type="ECO:0000313" key="6">
    <source>
        <dbReference type="Proteomes" id="UP000095287"/>
    </source>
</evidence>
<evidence type="ECO:0000313" key="7">
    <source>
        <dbReference type="WBParaSite" id="L893_g1784.t3"/>
    </source>
</evidence>
<dbReference type="GO" id="GO:0006355">
    <property type="term" value="P:regulation of DNA-templated transcription"/>
    <property type="evidence" value="ECO:0007669"/>
    <property type="project" value="TreeGrafter"/>
</dbReference>
<dbReference type="SMART" id="SM00297">
    <property type="entry name" value="BROMO"/>
    <property type="match status" value="2"/>
</dbReference>
<accession>A0A1I7YND3</accession>
<dbReference type="GO" id="GO:0006338">
    <property type="term" value="P:chromatin remodeling"/>
    <property type="evidence" value="ECO:0007669"/>
    <property type="project" value="TreeGrafter"/>
</dbReference>
<dbReference type="InterPro" id="IPR018359">
    <property type="entry name" value="Bromodomain_CS"/>
</dbReference>
<feature type="compositionally biased region" description="Basic and acidic residues" evidence="3">
    <location>
        <begin position="744"/>
        <end position="767"/>
    </location>
</feature>
<feature type="compositionally biased region" description="Basic and acidic residues" evidence="3">
    <location>
        <begin position="1048"/>
        <end position="1070"/>
    </location>
</feature>
<sequence>MCKLVNWMSFRMNPASESDAPPTLEMNGGVPMETTAPSGTNGITSAANGDTIADESGDCETMHIVEDISAEGGQVPGANGSGSHQDAEAPNPWETPRQEPINGVVQPRVLPPPGKPTRHTNQLEYIAQNVLKPALKHKHAWPFLKPVDTEKLNIPDYHKVIKRPMDMTTIEKRLRNCYYYSAKDCMQDIMTLFNNCYTYNPPTYEIYTMAKSLESLMLSKINGMPVDDFQTIFNNCYQFNQNEDDVSLMCKNVQMLYEEKIQGLPEQEVEIARPTQKRGKTSKRGGAVGRSAATRVSMSASRESSIHQGVADSSIADESAMEGLDPTISALPSKKGVKRKADTTTSVDGTPPARREQRPKKTITQHTFPDFSKMEPRLKGKLNEAMKFCGKLIVDFMGKKYKSSLWPFVEPVNAEALGCPDYYDIVKDPMDFTTMKKKFDARQYINAEEIKMEFSKIISNCFLYNAPGTPVNTCGKALKTILEDRWKQLPPEPRSTPAPAELPSVKPAPAEPAASTSHAHVIPATPVAKQEVLAPAPSAVATVNSGIPPLVHVPIDDDDQINQLLLSIQAGQKWATHWLQELQRASQNVLMLIVQRQEARKNRESVPTLAPDAYNSIISVLSAVSQKPLEEIEAAVHHANLTTTTPAAAVAATPAAASQRGRKPGPKKTVAKAEPISVPQTPVMQQAPPPRMPPVETPLVAPVQSAPAVPAKSGRGRKPGSKNKPKPDPAAVVPAPVQSGTSTKDLRDDYYFNTDDEHSSEPMTYEEKRQLSVDINKLPGDRLSKVVAIIESREDLHDFNPEEIEIDFETLKPTTLRELEAFVASCLKRKPKKPYTSKNPVDLESRKKDLEARIQDLNNQSGRKVPNGRPGPSQPARSNNDNASSSESSSSESSSSDSSSSDSSDSDSDNEEEAPSRKSAGPPPVSKEEPKRASTVGQGPFSADATGRSSGGYNDNDVKTERKSPSPMGLVHTGAAPLLVSNNPEVMSIGIGESILDQLLPGAQTNESMSDRDSSGVPNMGSWASLSKRPSKPSAGSQQTKQQAALEQFRKQAKEKEERRKQLKEEEDRKRRQKELVAQAAAAHQQNQYNMAAPVTEDKEDLEILRLREKERLEREALENEIDMTSQMELMANFEAQF</sequence>
<feature type="compositionally biased region" description="Basic residues" evidence="3">
    <location>
        <begin position="714"/>
        <end position="724"/>
    </location>
</feature>
<feature type="compositionally biased region" description="Basic residues" evidence="3">
    <location>
        <begin position="660"/>
        <end position="670"/>
    </location>
</feature>
<feature type="compositionally biased region" description="Low complexity" evidence="3">
    <location>
        <begin position="1078"/>
        <end position="1093"/>
    </location>
</feature>
<feature type="compositionally biased region" description="Basic and acidic residues" evidence="3">
    <location>
        <begin position="841"/>
        <end position="854"/>
    </location>
</feature>
<name>A0A1I7YND3_9BILA</name>
<dbReference type="PRINTS" id="PR00503">
    <property type="entry name" value="BROMODOMAIN"/>
</dbReference>
<dbReference type="Pfam" id="PF00439">
    <property type="entry name" value="Bromodomain"/>
    <property type="match status" value="2"/>
</dbReference>
<feature type="compositionally biased region" description="Pro residues" evidence="3">
    <location>
        <begin position="687"/>
        <end position="696"/>
    </location>
</feature>
<dbReference type="PROSITE" id="PS51525">
    <property type="entry name" value="NET"/>
    <property type="match status" value="1"/>
</dbReference>
<dbReference type="SUPFAM" id="SSF47370">
    <property type="entry name" value="Bromodomain"/>
    <property type="match status" value="3"/>
</dbReference>
<dbReference type="PROSITE" id="PS50014">
    <property type="entry name" value="BROMODOMAIN_2"/>
    <property type="match status" value="2"/>
</dbReference>
<dbReference type="InterPro" id="IPR050935">
    <property type="entry name" value="Bromo_chromatin_reader"/>
</dbReference>
<dbReference type="PROSITE" id="PS00633">
    <property type="entry name" value="BROMODOMAIN_1"/>
    <property type="match status" value="1"/>
</dbReference>
<protein>
    <submittedName>
        <fullName evidence="7">Bromo domain-containing protein</fullName>
    </submittedName>
</protein>
<dbReference type="AlphaFoldDB" id="A0A1I7YND3"/>
<dbReference type="PANTHER" id="PTHR22880:SF225">
    <property type="entry name" value="BROMODOMAIN-CONTAINING PROTEIN BET-1-RELATED"/>
    <property type="match status" value="1"/>
</dbReference>
<feature type="compositionally biased region" description="Acidic residues" evidence="3">
    <location>
        <begin position="904"/>
        <end position="913"/>
    </location>
</feature>
<evidence type="ECO:0000256" key="1">
    <source>
        <dbReference type="ARBA" id="ARBA00023117"/>
    </source>
</evidence>
<feature type="region of interest" description="Disordered" evidence="3">
    <location>
        <begin position="71"/>
        <end position="99"/>
    </location>
</feature>
<dbReference type="FunFam" id="1.20.1270.220:FF:000001">
    <property type="entry name" value="bromodomain-containing protein 2 isoform X1"/>
    <property type="match status" value="1"/>
</dbReference>
<feature type="compositionally biased region" description="Low complexity" evidence="3">
    <location>
        <begin position="698"/>
        <end position="711"/>
    </location>
</feature>
<feature type="region of interest" description="Disordered" evidence="3">
    <location>
        <begin position="827"/>
        <end position="973"/>
    </location>
</feature>
<feature type="compositionally biased region" description="Polar residues" evidence="3">
    <location>
        <begin position="1034"/>
        <end position="1045"/>
    </location>
</feature>
<evidence type="ECO:0000259" key="5">
    <source>
        <dbReference type="PROSITE" id="PS51525"/>
    </source>
</evidence>
<organism evidence="6 7">
    <name type="scientific">Steinernema glaseri</name>
    <dbReference type="NCBI Taxonomy" id="37863"/>
    <lineage>
        <taxon>Eukaryota</taxon>
        <taxon>Metazoa</taxon>
        <taxon>Ecdysozoa</taxon>
        <taxon>Nematoda</taxon>
        <taxon>Chromadorea</taxon>
        <taxon>Rhabditida</taxon>
        <taxon>Tylenchina</taxon>
        <taxon>Panagrolaimomorpha</taxon>
        <taxon>Strongyloidoidea</taxon>
        <taxon>Steinernematidae</taxon>
        <taxon>Steinernema</taxon>
    </lineage>
</organism>
<dbReference type="GO" id="GO:0005634">
    <property type="term" value="C:nucleus"/>
    <property type="evidence" value="ECO:0007669"/>
    <property type="project" value="TreeGrafter"/>
</dbReference>
<evidence type="ECO:0000259" key="4">
    <source>
        <dbReference type="PROSITE" id="PS50014"/>
    </source>
</evidence>
<dbReference type="InterPro" id="IPR001487">
    <property type="entry name" value="Bromodomain"/>
</dbReference>
<dbReference type="Proteomes" id="UP000095287">
    <property type="component" value="Unplaced"/>
</dbReference>
<feature type="region of interest" description="Disordered" evidence="3">
    <location>
        <begin position="650"/>
        <end position="767"/>
    </location>
</feature>
<dbReference type="InterPro" id="IPR031354">
    <property type="entry name" value="BRD4_CDT"/>
</dbReference>
<feature type="region of interest" description="Disordered" evidence="3">
    <location>
        <begin position="32"/>
        <end position="52"/>
    </location>
</feature>
<evidence type="ECO:0000256" key="3">
    <source>
        <dbReference type="SAM" id="MobiDB-lite"/>
    </source>
</evidence>
<feature type="domain" description="Bromo" evidence="4">
    <location>
        <begin position="135"/>
        <end position="207"/>
    </location>
</feature>
<dbReference type="Pfam" id="PF17105">
    <property type="entry name" value="BRD4_CDT"/>
    <property type="match status" value="1"/>
</dbReference>
<dbReference type="Pfam" id="PF17035">
    <property type="entry name" value="BET"/>
    <property type="match status" value="1"/>
</dbReference>
<feature type="region of interest" description="Disordered" evidence="3">
    <location>
        <begin position="1002"/>
        <end position="1096"/>
    </location>
</feature>
<feature type="compositionally biased region" description="Low complexity" evidence="3">
    <location>
        <begin position="878"/>
        <end position="903"/>
    </location>
</feature>
<proteinExistence type="predicted"/>
<dbReference type="InterPro" id="IPR027353">
    <property type="entry name" value="NET_dom"/>
</dbReference>
<feature type="region of interest" description="Disordered" evidence="3">
    <location>
        <begin position="272"/>
        <end position="363"/>
    </location>
</feature>
<dbReference type="InterPro" id="IPR036427">
    <property type="entry name" value="Bromodomain-like_sf"/>
</dbReference>
<feature type="domain" description="Bromo" evidence="4">
    <location>
        <begin position="400"/>
        <end position="472"/>
    </location>
</feature>
<keyword evidence="6" id="KW-1185">Reference proteome</keyword>
<dbReference type="Gene3D" id="1.20.1270.220">
    <property type="match status" value="1"/>
</dbReference>
<dbReference type="GO" id="GO:0000785">
    <property type="term" value="C:chromatin"/>
    <property type="evidence" value="ECO:0007669"/>
    <property type="project" value="TreeGrafter"/>
</dbReference>
<dbReference type="PANTHER" id="PTHR22880">
    <property type="entry name" value="FALZ-RELATED BROMODOMAIN-CONTAINING PROTEINS"/>
    <property type="match status" value="1"/>
</dbReference>
<reference evidence="7" key="1">
    <citation type="submission" date="2016-11" db="UniProtKB">
        <authorList>
            <consortium name="WormBaseParasite"/>
        </authorList>
    </citation>
    <scope>IDENTIFICATION</scope>
</reference>
<dbReference type="WBParaSite" id="L893_g1784.t3">
    <property type="protein sequence ID" value="L893_g1784.t3"/>
    <property type="gene ID" value="L893_g1784"/>
</dbReference>
<dbReference type="Gene3D" id="1.20.920.10">
    <property type="entry name" value="Bromodomain-like"/>
    <property type="match status" value="3"/>
</dbReference>
<feature type="compositionally biased region" description="Polar residues" evidence="3">
    <location>
        <begin position="35"/>
        <end position="48"/>
    </location>
</feature>
<feature type="region of interest" description="Disordered" evidence="3">
    <location>
        <begin position="488"/>
        <end position="518"/>
    </location>
</feature>
<evidence type="ECO:0000256" key="2">
    <source>
        <dbReference type="PROSITE-ProRule" id="PRU00035"/>
    </source>
</evidence>
<feature type="compositionally biased region" description="Polar residues" evidence="3">
    <location>
        <begin position="294"/>
        <end position="307"/>
    </location>
</feature>
<feature type="domain" description="NET" evidence="5">
    <location>
        <begin position="753"/>
        <end position="834"/>
    </location>
</feature>